<dbReference type="EMBL" id="JABVXQ010000001">
    <property type="protein sequence ID" value="KAF6131195.1"/>
    <property type="molecule type" value="Genomic_DNA"/>
</dbReference>
<organism evidence="2 3">
    <name type="scientific">Phyllostomus discolor</name>
    <name type="common">pale spear-nosed bat</name>
    <dbReference type="NCBI Taxonomy" id="89673"/>
    <lineage>
        <taxon>Eukaryota</taxon>
        <taxon>Metazoa</taxon>
        <taxon>Chordata</taxon>
        <taxon>Craniata</taxon>
        <taxon>Vertebrata</taxon>
        <taxon>Euteleostomi</taxon>
        <taxon>Mammalia</taxon>
        <taxon>Eutheria</taxon>
        <taxon>Laurasiatheria</taxon>
        <taxon>Chiroptera</taxon>
        <taxon>Yangochiroptera</taxon>
        <taxon>Phyllostomidae</taxon>
        <taxon>Phyllostominae</taxon>
        <taxon>Phyllostomus</taxon>
    </lineage>
</organism>
<reference evidence="2 3" key="1">
    <citation type="journal article" date="2020" name="Nature">
        <title>Six reference-quality genomes reveal evolution of bat adaptations.</title>
        <authorList>
            <person name="Jebb D."/>
            <person name="Huang Z."/>
            <person name="Pippel M."/>
            <person name="Hughes G.M."/>
            <person name="Lavrichenko K."/>
            <person name="Devanna P."/>
            <person name="Winkler S."/>
            <person name="Jermiin L.S."/>
            <person name="Skirmuntt E.C."/>
            <person name="Katzourakis A."/>
            <person name="Burkitt-Gray L."/>
            <person name="Ray D.A."/>
            <person name="Sullivan K.A.M."/>
            <person name="Roscito J.G."/>
            <person name="Kirilenko B.M."/>
            <person name="Davalos L.M."/>
            <person name="Corthals A.P."/>
            <person name="Power M.L."/>
            <person name="Jones G."/>
            <person name="Ransome R.D."/>
            <person name="Dechmann D.K.N."/>
            <person name="Locatelli A.G."/>
            <person name="Puechmaille S.J."/>
            <person name="Fedrigo O."/>
            <person name="Jarvis E.D."/>
            <person name="Hiller M."/>
            <person name="Vernes S.C."/>
            <person name="Myers E.W."/>
            <person name="Teeling E.C."/>
        </authorList>
    </citation>
    <scope>NUCLEOTIDE SEQUENCE [LARGE SCALE GENOMIC DNA]</scope>
    <source>
        <strain evidence="2">Bat1K_MPI-CBG_1</strain>
    </source>
</reference>
<dbReference type="AlphaFoldDB" id="A0A834BNA1"/>
<sequence>MMGGGEIHWSKNRRLLQVPEVSAMTRWPSSVSLQRSPGPGEHRCPPGGSGPEQRCCRPGLWQPSTAPAPSCAPAPLAPRLSPHGCYEEEHTHAKQPQALVSVDDTISGLGKGRAFSSTSSSSSS</sequence>
<feature type="region of interest" description="Disordered" evidence="1">
    <location>
        <begin position="29"/>
        <end position="71"/>
    </location>
</feature>
<gene>
    <name evidence="2" type="ORF">HJG60_008065</name>
</gene>
<protein>
    <submittedName>
        <fullName evidence="2">Uncharacterized protein</fullName>
    </submittedName>
</protein>
<comment type="caution">
    <text evidence="2">The sequence shown here is derived from an EMBL/GenBank/DDBJ whole genome shotgun (WGS) entry which is preliminary data.</text>
</comment>
<dbReference type="Proteomes" id="UP000664940">
    <property type="component" value="Unassembled WGS sequence"/>
</dbReference>
<name>A0A834BNA1_9CHIR</name>
<feature type="region of interest" description="Disordered" evidence="1">
    <location>
        <begin position="82"/>
        <end position="101"/>
    </location>
</feature>
<evidence type="ECO:0000313" key="3">
    <source>
        <dbReference type="Proteomes" id="UP000664940"/>
    </source>
</evidence>
<accession>A0A834BNA1</accession>
<evidence type="ECO:0000256" key="1">
    <source>
        <dbReference type="SAM" id="MobiDB-lite"/>
    </source>
</evidence>
<evidence type="ECO:0000313" key="2">
    <source>
        <dbReference type="EMBL" id="KAF6131195.1"/>
    </source>
</evidence>
<proteinExistence type="predicted"/>